<dbReference type="AlphaFoldDB" id="A0A317ZHS0"/>
<sequence length="154" mass="17340">MFSKTSLSEKSPFLPPGYGTEKPEEAEPVVQPQGPISRELEFRGIVQIDGVYQFSLYNKKDQKGYWLKANEREDGISVSNYEADSSTIVVLMNGRSERLTLMTANEKPMPVAQTTPQAQTTRNLPPELNVKKSSNNSSSRKVVPRRRVILPKKK</sequence>
<dbReference type="Proteomes" id="UP000247099">
    <property type="component" value="Unassembled WGS sequence"/>
</dbReference>
<dbReference type="InParanoid" id="A0A317ZHS0"/>
<evidence type="ECO:0000313" key="2">
    <source>
        <dbReference type="EMBL" id="PXA04522.1"/>
    </source>
</evidence>
<reference evidence="2 3" key="1">
    <citation type="submission" date="2018-05" db="EMBL/GenBank/DDBJ databases">
        <title>Coraliomargarita sinensis sp. nov., isolated from a marine solar saltern.</title>
        <authorList>
            <person name="Zhou L.Y."/>
        </authorList>
    </citation>
    <scope>NUCLEOTIDE SEQUENCE [LARGE SCALE GENOMIC DNA]</scope>
    <source>
        <strain evidence="2 3">WN38</strain>
    </source>
</reference>
<gene>
    <name evidence="2" type="ORF">DDZ13_04925</name>
</gene>
<accession>A0A317ZHS0</accession>
<feature type="region of interest" description="Disordered" evidence="1">
    <location>
        <begin position="1"/>
        <end position="32"/>
    </location>
</feature>
<keyword evidence="3" id="KW-1185">Reference proteome</keyword>
<organism evidence="2 3">
    <name type="scientific">Coraliomargarita sinensis</name>
    <dbReference type="NCBI Taxonomy" id="2174842"/>
    <lineage>
        <taxon>Bacteria</taxon>
        <taxon>Pseudomonadati</taxon>
        <taxon>Verrucomicrobiota</taxon>
        <taxon>Opitutia</taxon>
        <taxon>Puniceicoccales</taxon>
        <taxon>Coraliomargaritaceae</taxon>
        <taxon>Coraliomargarita</taxon>
    </lineage>
</organism>
<comment type="caution">
    <text evidence="2">The sequence shown here is derived from an EMBL/GenBank/DDBJ whole genome shotgun (WGS) entry which is preliminary data.</text>
</comment>
<evidence type="ECO:0000256" key="1">
    <source>
        <dbReference type="SAM" id="MobiDB-lite"/>
    </source>
</evidence>
<dbReference type="EMBL" id="QHJQ01000003">
    <property type="protein sequence ID" value="PXA04522.1"/>
    <property type="molecule type" value="Genomic_DNA"/>
</dbReference>
<proteinExistence type="predicted"/>
<evidence type="ECO:0000313" key="3">
    <source>
        <dbReference type="Proteomes" id="UP000247099"/>
    </source>
</evidence>
<feature type="compositionally biased region" description="Basic residues" evidence="1">
    <location>
        <begin position="142"/>
        <end position="154"/>
    </location>
</feature>
<feature type="compositionally biased region" description="Low complexity" evidence="1">
    <location>
        <begin position="112"/>
        <end position="121"/>
    </location>
</feature>
<feature type="region of interest" description="Disordered" evidence="1">
    <location>
        <begin position="105"/>
        <end position="154"/>
    </location>
</feature>
<protein>
    <submittedName>
        <fullName evidence="2">Uncharacterized protein</fullName>
    </submittedName>
</protein>
<name>A0A317ZHS0_9BACT</name>
<feature type="compositionally biased region" description="Low complexity" evidence="1">
    <location>
        <begin position="131"/>
        <end position="141"/>
    </location>
</feature>